<keyword evidence="11" id="KW-1185">Reference proteome</keyword>
<keyword evidence="3" id="KW-0479">Metal-binding</keyword>
<dbReference type="InterPro" id="IPR036900">
    <property type="entry name" value="A-D-PHexomutase_C_sf"/>
</dbReference>
<proteinExistence type="inferred from homology"/>
<dbReference type="Pfam" id="PF02879">
    <property type="entry name" value="PGM_PMM_II"/>
    <property type="match status" value="1"/>
</dbReference>
<dbReference type="SUPFAM" id="SSF55957">
    <property type="entry name" value="Phosphoglucomutase, C-terminal domain"/>
    <property type="match status" value="1"/>
</dbReference>
<dbReference type="Proteomes" id="UP000015354">
    <property type="component" value="Unassembled WGS sequence"/>
</dbReference>
<feature type="domain" description="Alpha-D-phosphohexomutase alpha/beta/alpha" evidence="9">
    <location>
        <begin position="306"/>
        <end position="407"/>
    </location>
</feature>
<evidence type="ECO:0000256" key="4">
    <source>
        <dbReference type="ARBA" id="ARBA00022842"/>
    </source>
</evidence>
<evidence type="ECO:0000313" key="11">
    <source>
        <dbReference type="Proteomes" id="UP000015354"/>
    </source>
</evidence>
<feature type="region of interest" description="Disordered" evidence="6">
    <location>
        <begin position="539"/>
        <end position="558"/>
    </location>
</feature>
<evidence type="ECO:0000259" key="7">
    <source>
        <dbReference type="Pfam" id="PF02878"/>
    </source>
</evidence>
<keyword evidence="5" id="KW-0413">Isomerase</keyword>
<evidence type="ECO:0000259" key="9">
    <source>
        <dbReference type="Pfam" id="PF02880"/>
    </source>
</evidence>
<dbReference type="Gene3D" id="3.40.120.10">
    <property type="entry name" value="Alpha-D-Glucose-1,6-Bisphosphate, subunit A, domain 3"/>
    <property type="match status" value="3"/>
</dbReference>
<dbReference type="OrthoDB" id="8300170at2759"/>
<evidence type="ECO:0000259" key="8">
    <source>
        <dbReference type="Pfam" id="PF02879"/>
    </source>
</evidence>
<keyword evidence="2" id="KW-0597">Phosphoprotein</keyword>
<dbReference type="InterPro" id="IPR005846">
    <property type="entry name" value="A-D-PHexomutase_a/b/a-III"/>
</dbReference>
<dbReference type="GO" id="GO:0005634">
    <property type="term" value="C:nucleus"/>
    <property type="evidence" value="ECO:0007669"/>
    <property type="project" value="TreeGrafter"/>
</dbReference>
<evidence type="ECO:0000256" key="3">
    <source>
        <dbReference type="ARBA" id="ARBA00022723"/>
    </source>
</evidence>
<dbReference type="InterPro" id="IPR005844">
    <property type="entry name" value="A-D-PHexomutase_a/b/a-I"/>
</dbReference>
<dbReference type="InterPro" id="IPR005845">
    <property type="entry name" value="A-D-PHexomutase_a/b/a-II"/>
</dbReference>
<dbReference type="InterPro" id="IPR016055">
    <property type="entry name" value="A-D-PHexomutase_a/b/a-I/II/III"/>
</dbReference>
<dbReference type="Pfam" id="PF02880">
    <property type="entry name" value="PGM_PMM_III"/>
    <property type="match status" value="1"/>
</dbReference>
<feature type="domain" description="Alpha-D-phosphohexomutase alpha/beta/alpha" evidence="7">
    <location>
        <begin position="1"/>
        <end position="122"/>
    </location>
</feature>
<reference evidence="10 11" key="1">
    <citation type="journal article" date="2013" name="PLoS ONE">
        <title>Predicting the Proteins of Angomonas deanei, Strigomonas culicis and Their Respective Endosymbionts Reveals New Aspects of the Trypanosomatidae Family.</title>
        <authorList>
            <person name="Motta M.C."/>
            <person name="Martins A.C."/>
            <person name="de Souza S.S."/>
            <person name="Catta-Preta C.M."/>
            <person name="Silva R."/>
            <person name="Klein C.C."/>
            <person name="de Almeida L.G."/>
            <person name="de Lima Cunha O."/>
            <person name="Ciapina L.P."/>
            <person name="Brocchi M."/>
            <person name="Colabardini A.C."/>
            <person name="de Araujo Lima B."/>
            <person name="Machado C.R."/>
            <person name="de Almeida Soares C.M."/>
            <person name="Probst C.M."/>
            <person name="de Menezes C.B."/>
            <person name="Thompson C.E."/>
            <person name="Bartholomeu D.C."/>
            <person name="Gradia D.F."/>
            <person name="Pavoni D.P."/>
            <person name="Grisard E.C."/>
            <person name="Fantinatti-Garboggini F."/>
            <person name="Marchini F.K."/>
            <person name="Rodrigues-Luiz G.F."/>
            <person name="Wagner G."/>
            <person name="Goldman G.H."/>
            <person name="Fietto J.L."/>
            <person name="Elias M.C."/>
            <person name="Goldman M.H."/>
            <person name="Sagot M.F."/>
            <person name="Pereira M."/>
            <person name="Stoco P.H."/>
            <person name="de Mendonca-Neto R.P."/>
            <person name="Teixeira S.M."/>
            <person name="Maciel T.E."/>
            <person name="de Oliveira Mendes T.A."/>
            <person name="Urmenyi T.P."/>
            <person name="de Souza W."/>
            <person name="Schenkman S."/>
            <person name="de Vasconcelos A.T."/>
        </authorList>
    </citation>
    <scope>NUCLEOTIDE SEQUENCE [LARGE SCALE GENOMIC DNA]</scope>
</reference>
<protein>
    <submittedName>
        <fullName evidence="10">Phosphoglucomutase</fullName>
    </submittedName>
</protein>
<dbReference type="AlphaFoldDB" id="S9VYB1"/>
<dbReference type="GO" id="GO:0046872">
    <property type="term" value="F:metal ion binding"/>
    <property type="evidence" value="ECO:0007669"/>
    <property type="project" value="UniProtKB-KW"/>
</dbReference>
<dbReference type="SUPFAM" id="SSF53738">
    <property type="entry name" value="Phosphoglucomutase, first 3 domains"/>
    <property type="match status" value="3"/>
</dbReference>
<evidence type="ECO:0000313" key="10">
    <source>
        <dbReference type="EMBL" id="EPY32086.1"/>
    </source>
</evidence>
<gene>
    <name evidence="10" type="ORF">STCU_02983</name>
</gene>
<dbReference type="CDD" id="cd05799">
    <property type="entry name" value="PGM2"/>
    <property type="match status" value="1"/>
</dbReference>
<dbReference type="PANTHER" id="PTHR45745:SF1">
    <property type="entry name" value="PHOSPHOGLUCOMUTASE 2B-RELATED"/>
    <property type="match status" value="1"/>
</dbReference>
<dbReference type="GO" id="GO:0005975">
    <property type="term" value="P:carbohydrate metabolic process"/>
    <property type="evidence" value="ECO:0007669"/>
    <property type="project" value="InterPro"/>
</dbReference>
<comment type="similarity">
    <text evidence="1">Belongs to the phosphohexose mutase family.</text>
</comment>
<comment type="caution">
    <text evidence="10">The sequence shown here is derived from an EMBL/GenBank/DDBJ whole genome shotgun (WGS) entry which is preliminary data.</text>
</comment>
<dbReference type="GO" id="GO:0008973">
    <property type="term" value="F:phosphopentomutase activity"/>
    <property type="evidence" value="ECO:0007669"/>
    <property type="project" value="TreeGrafter"/>
</dbReference>
<accession>S9VYB1</accession>
<sequence length="558" mass="61859">MNSLTVIQAAQGLAAHVKKTFDAASLKRGVVIGYDGRYQSEHFAHLMASVMHHEGIYTYVFGRVVPTPFVAFGVRYLRCLAGAMITASHNAKEYNGCKVFWERGTQIVSPQDKHIAQSIAEHLEPKKTSWQPFKGDADPLDEVTDAYFRNFLHHYRPHHLDPVAPRAANTSRPDPGKQRYVITYTAMHGVGTPFMLRALKELRVAVEDVVLVKAQAQPDPAFPTVRFPNPEEGARSMRLALETARACGASLILANDPDADRLSVGEEDPHSQDYRLFNGNEMGALLGWWALECVKLRQRTETAAAGDLSNYVFLHSAVSSSLLGSLAAKEGATCIETLTGFKWMGSIAERLEREDATKKVLFAYEESIGYMWGNHVYDKDGITAAAIVADMALYLMRHHQRRLADQLELLYQHVGYHLTSGSYVTATDVVKVPAVITSLQTRDAGGYPRRVAGVAVAHVRDLAAGVDTRQADGKATLPTSKSSPIVTLYFANQVRFTLRGSGTEPKLKWYAEMITSDRSARGAFEHFVRTVVEELVEPEKHGFKRRPEDIEAAQKSKC</sequence>
<evidence type="ECO:0000256" key="2">
    <source>
        <dbReference type="ARBA" id="ARBA00022553"/>
    </source>
</evidence>
<dbReference type="EMBL" id="ATMH01002983">
    <property type="protein sequence ID" value="EPY32086.1"/>
    <property type="molecule type" value="Genomic_DNA"/>
</dbReference>
<organism evidence="10 11">
    <name type="scientific">Strigomonas culicis</name>
    <dbReference type="NCBI Taxonomy" id="28005"/>
    <lineage>
        <taxon>Eukaryota</taxon>
        <taxon>Discoba</taxon>
        <taxon>Euglenozoa</taxon>
        <taxon>Kinetoplastea</taxon>
        <taxon>Metakinetoplastina</taxon>
        <taxon>Trypanosomatida</taxon>
        <taxon>Trypanosomatidae</taxon>
        <taxon>Strigomonadinae</taxon>
        <taxon>Strigomonas</taxon>
    </lineage>
</organism>
<dbReference type="Pfam" id="PF02878">
    <property type="entry name" value="PGM_PMM_I"/>
    <property type="match status" value="1"/>
</dbReference>
<evidence type="ECO:0000256" key="6">
    <source>
        <dbReference type="SAM" id="MobiDB-lite"/>
    </source>
</evidence>
<evidence type="ECO:0000256" key="5">
    <source>
        <dbReference type="ARBA" id="ARBA00023235"/>
    </source>
</evidence>
<name>S9VYB1_9TRYP</name>
<evidence type="ECO:0000256" key="1">
    <source>
        <dbReference type="ARBA" id="ARBA00010231"/>
    </source>
</evidence>
<feature type="domain" description="Alpha-D-phosphohexomutase alpha/beta/alpha" evidence="8">
    <location>
        <begin position="178"/>
        <end position="267"/>
    </location>
</feature>
<keyword evidence="4" id="KW-0460">Magnesium</keyword>
<dbReference type="GO" id="GO:0006166">
    <property type="term" value="P:purine ribonucleoside salvage"/>
    <property type="evidence" value="ECO:0007669"/>
    <property type="project" value="TreeGrafter"/>
</dbReference>
<dbReference type="PANTHER" id="PTHR45745">
    <property type="entry name" value="PHOSPHOMANNOMUTASE 45A"/>
    <property type="match status" value="1"/>
</dbReference>